<dbReference type="Proteomes" id="UP000094784">
    <property type="component" value="Unassembled WGS sequence"/>
</dbReference>
<organism evidence="5 6">
    <name type="scientific">Lysinibacillus fusiformis</name>
    <dbReference type="NCBI Taxonomy" id="28031"/>
    <lineage>
        <taxon>Bacteria</taxon>
        <taxon>Bacillati</taxon>
        <taxon>Bacillota</taxon>
        <taxon>Bacilli</taxon>
        <taxon>Bacillales</taxon>
        <taxon>Bacillaceae</taxon>
        <taxon>Lysinibacillus</taxon>
    </lineage>
</organism>
<dbReference type="PANTHER" id="PTHR39183:SF1">
    <property type="entry name" value="SPORE COAT PROTEIN F-LIKE PROTEIN YHCQ"/>
    <property type="match status" value="1"/>
</dbReference>
<evidence type="ECO:0000313" key="6">
    <source>
        <dbReference type="Proteomes" id="UP000094784"/>
    </source>
</evidence>
<feature type="compositionally biased region" description="Polar residues" evidence="4">
    <location>
        <begin position="1"/>
        <end position="22"/>
    </location>
</feature>
<keyword evidence="1" id="KW-0749">Sporulation</keyword>
<sequence>MSQSFYNESSSNQTNFNQQHSLNHGGHEMMDMHEAIGEIIAGMNQAIILRPQVKDQELLSILDRQYNFTLGMYNTIVESFKTGHDPSVPTGRYQMETGNDFKYGLTPGQPKKPMQNANEINDEAISGFLLGAQKGVAKCMTAAATETTNPVVRRVVADSIPNCIEMAYELSIYQNKHGYYQVPQYSQQDMQTMLNAYDTTSNPLH</sequence>
<proteinExistence type="inferred from homology"/>
<protein>
    <submittedName>
        <fullName evidence="5">Spore gernimation protein GerQ</fullName>
    </submittedName>
</protein>
<feature type="region of interest" description="Disordered" evidence="4">
    <location>
        <begin position="1"/>
        <end position="25"/>
    </location>
</feature>
<evidence type="ECO:0000313" key="5">
    <source>
        <dbReference type="EMBL" id="ODV53367.1"/>
    </source>
</evidence>
<dbReference type="PANTHER" id="PTHR39183">
    <property type="entry name" value="SPORE COAT PROTEIN F-LIKE PROTEIN YHCQ"/>
    <property type="match status" value="1"/>
</dbReference>
<reference evidence="5 6" key="1">
    <citation type="submission" date="2016-09" db="EMBL/GenBank/DDBJ databases">
        <title>Draft genome sequence of the soil isolate, Lysinibacillus fusiformis M5, a potential hypoxanthine producer.</title>
        <authorList>
            <person name="Gallegos-Monterrosa R."/>
            <person name="Maroti G."/>
            <person name="Balint B."/>
            <person name="Kovacs A.T."/>
        </authorList>
    </citation>
    <scope>NUCLEOTIDE SEQUENCE [LARGE SCALE GENOMIC DNA]</scope>
    <source>
        <strain evidence="5 6">M5</strain>
    </source>
</reference>
<comment type="subcellular location">
    <subcellularLocation>
        <location evidence="2">Spore coat</location>
    </subcellularLocation>
</comment>
<dbReference type="AlphaFoldDB" id="A0A1E4QYT7"/>
<accession>A0A1E4QYT7</accession>
<dbReference type="EMBL" id="MECQ01000006">
    <property type="protein sequence ID" value="ODV53367.1"/>
    <property type="molecule type" value="Genomic_DNA"/>
</dbReference>
<evidence type="ECO:0000256" key="3">
    <source>
        <dbReference type="ARBA" id="ARBA00024344"/>
    </source>
</evidence>
<dbReference type="InterPro" id="IPR012347">
    <property type="entry name" value="Ferritin-like"/>
</dbReference>
<dbReference type="GO" id="GO:0030435">
    <property type="term" value="P:sporulation resulting in formation of a cellular spore"/>
    <property type="evidence" value="ECO:0007669"/>
    <property type="project" value="UniProtKB-KW"/>
</dbReference>
<evidence type="ECO:0000256" key="2">
    <source>
        <dbReference type="ARBA" id="ARBA00024325"/>
    </source>
</evidence>
<evidence type="ECO:0000256" key="1">
    <source>
        <dbReference type="ARBA" id="ARBA00022969"/>
    </source>
</evidence>
<comment type="caution">
    <text evidence="5">The sequence shown here is derived from an EMBL/GenBank/DDBJ whole genome shotgun (WGS) entry which is preliminary data.</text>
</comment>
<dbReference type="OrthoDB" id="2577233at2"/>
<gene>
    <name evidence="5" type="ORF">BG258_22310</name>
</gene>
<dbReference type="InterPro" id="IPR012851">
    <property type="entry name" value="Spore_coat_CotF-like"/>
</dbReference>
<evidence type="ECO:0000256" key="4">
    <source>
        <dbReference type="SAM" id="MobiDB-lite"/>
    </source>
</evidence>
<dbReference type="RefSeq" id="WP_069482568.1">
    <property type="nucleotide sequence ID" value="NZ_CP130331.1"/>
</dbReference>
<comment type="similarity">
    <text evidence="3">Belongs to the CotF family.</text>
</comment>
<dbReference type="Pfam" id="PF07875">
    <property type="entry name" value="Coat_F"/>
    <property type="match status" value="1"/>
</dbReference>
<name>A0A1E4QYT7_9BACI</name>
<dbReference type="Gene3D" id="1.20.1260.10">
    <property type="match status" value="1"/>
</dbReference>